<feature type="chain" id="PRO_5016436793" evidence="1">
    <location>
        <begin position="28"/>
        <end position="251"/>
    </location>
</feature>
<sequence length="251" mass="27860">MSLRARPTCRVLLGAAVLALTLTGCQVTPSPTWQTVQSFARWPGRADPPPVLNPDYEYLALTLRASTVYLALGYRSESVVPAVAPSGTPVVLEHWYSARRELLALEDGRLHQVVGAPVEWRAQRVTGRPSWSALVEPGAAPVAWTRSRDEMPAYRYGVVDLIRTRRIDPAKDPMPDEVPADLARGVTSEVVWVHDDVRSTRADGQPWRHAQWFALTQAQGRWRVLWSHQCLGPDWCVQLRPVAPVSPPPAG</sequence>
<name>A0A318H3X0_9BURK</name>
<dbReference type="InterPro" id="IPR023373">
    <property type="entry name" value="YmcC_sf"/>
</dbReference>
<gene>
    <name evidence="2" type="ORF">C7444_1188</name>
</gene>
<protein>
    <submittedName>
        <fullName evidence="2">Group 4 capsule polysaccharide lipoprotein GfcB/YjbF</fullName>
    </submittedName>
</protein>
<dbReference type="EMBL" id="QJJS01000018">
    <property type="protein sequence ID" value="PXW93640.1"/>
    <property type="molecule type" value="Genomic_DNA"/>
</dbReference>
<comment type="caution">
    <text evidence="2">The sequence shown here is derived from an EMBL/GenBank/DDBJ whole genome shotgun (WGS) entry which is preliminary data.</text>
</comment>
<accession>A0A318H3X0</accession>
<evidence type="ECO:0000313" key="2">
    <source>
        <dbReference type="EMBL" id="PXW93640.1"/>
    </source>
</evidence>
<dbReference type="PROSITE" id="PS51257">
    <property type="entry name" value="PROKAR_LIPOPROTEIN"/>
    <property type="match status" value="1"/>
</dbReference>
<reference evidence="2 3" key="1">
    <citation type="submission" date="2018-05" db="EMBL/GenBank/DDBJ databases">
        <title>Genomic Encyclopedia of Type Strains, Phase IV (KMG-IV): sequencing the most valuable type-strain genomes for metagenomic binning, comparative biology and taxonomic classification.</title>
        <authorList>
            <person name="Goeker M."/>
        </authorList>
    </citation>
    <scope>NUCLEOTIDE SEQUENCE [LARGE SCALE GENOMIC DNA]</scope>
    <source>
        <strain evidence="2 3">DSM 566</strain>
    </source>
</reference>
<keyword evidence="3" id="KW-1185">Reference proteome</keyword>
<dbReference type="Gene3D" id="2.40.360.10">
    <property type="entry name" value="YmcC-like"/>
    <property type="match status" value="1"/>
</dbReference>
<evidence type="ECO:0000256" key="1">
    <source>
        <dbReference type="SAM" id="SignalP"/>
    </source>
</evidence>
<dbReference type="SUPFAM" id="SSF159270">
    <property type="entry name" value="YmcC-like"/>
    <property type="match status" value="1"/>
</dbReference>
<organism evidence="2 3">
    <name type="scientific">Sphaerotilus hippei</name>
    <dbReference type="NCBI Taxonomy" id="744406"/>
    <lineage>
        <taxon>Bacteria</taxon>
        <taxon>Pseudomonadati</taxon>
        <taxon>Pseudomonadota</taxon>
        <taxon>Betaproteobacteria</taxon>
        <taxon>Burkholderiales</taxon>
        <taxon>Sphaerotilaceae</taxon>
        <taxon>Sphaerotilus</taxon>
    </lineage>
</organism>
<proteinExistence type="predicted"/>
<dbReference type="AlphaFoldDB" id="A0A318H3X0"/>
<dbReference type="Proteomes" id="UP000247811">
    <property type="component" value="Unassembled WGS sequence"/>
</dbReference>
<evidence type="ECO:0000313" key="3">
    <source>
        <dbReference type="Proteomes" id="UP000247811"/>
    </source>
</evidence>
<feature type="signal peptide" evidence="1">
    <location>
        <begin position="1"/>
        <end position="27"/>
    </location>
</feature>
<keyword evidence="2" id="KW-0449">Lipoprotein</keyword>
<keyword evidence="1" id="KW-0732">Signal</keyword>